<keyword evidence="2" id="KW-1185">Reference proteome</keyword>
<dbReference type="Proteomes" id="UP000001062">
    <property type="component" value="Chromosome"/>
</dbReference>
<evidence type="ECO:0000313" key="1">
    <source>
        <dbReference type="EMBL" id="ADZ91600.1"/>
    </source>
</evidence>
<evidence type="ECO:0000313" key="2">
    <source>
        <dbReference type="Proteomes" id="UP000001062"/>
    </source>
</evidence>
<dbReference type="HOGENOM" id="CLU_1765820_0_0_6"/>
<name>F2JU88_MARM1</name>
<dbReference type="AlphaFoldDB" id="F2JU88"/>
<reference evidence="1 2" key="1">
    <citation type="journal article" date="2012" name="Stand. Genomic Sci.">
        <title>Complete genome sequence of the melanogenic marine bacterium Marinomonas mediterranea type strain (MMB-1(T)).</title>
        <authorList>
            <person name="Lucas-Elio P."/>
            <person name="Goodwin L."/>
            <person name="Woyke T."/>
            <person name="Pitluck S."/>
            <person name="Nolan M."/>
            <person name="Kyrpides N.C."/>
            <person name="Detter J.C."/>
            <person name="Copeland A."/>
            <person name="Teshima H."/>
            <person name="Bruce D."/>
            <person name="Detter C."/>
            <person name="Tapia R."/>
            <person name="Han S."/>
            <person name="Land M.L."/>
            <person name="Ivanova N."/>
            <person name="Mikhailova N."/>
            <person name="Johnston A.W."/>
            <person name="Sanchez-Amat A."/>
        </authorList>
    </citation>
    <scope>NUCLEOTIDE SEQUENCE [LARGE SCALE GENOMIC DNA]</scope>
    <source>
        <strain evidence="2">ATCC 700492 / JCM 21426 / NBRC 103028 / MMB-1</strain>
    </source>
</reference>
<proteinExistence type="predicted"/>
<dbReference type="PROSITE" id="PS51257">
    <property type="entry name" value="PROKAR_LIPOPROTEIN"/>
    <property type="match status" value="1"/>
</dbReference>
<dbReference type="KEGG" id="mme:Marme_2360"/>
<accession>F2JU88</accession>
<dbReference type="PATRIC" id="fig|717774.3.peg.2436"/>
<dbReference type="RefSeq" id="WP_013661505.1">
    <property type="nucleotide sequence ID" value="NC_015276.1"/>
</dbReference>
<dbReference type="EMBL" id="CP002583">
    <property type="protein sequence ID" value="ADZ91600.1"/>
    <property type="molecule type" value="Genomic_DNA"/>
</dbReference>
<organism evidence="1 2">
    <name type="scientific">Marinomonas mediterranea (strain ATCC 700492 / JCM 21426 / NBRC 103028 / MMB-1)</name>
    <dbReference type="NCBI Taxonomy" id="717774"/>
    <lineage>
        <taxon>Bacteria</taxon>
        <taxon>Pseudomonadati</taxon>
        <taxon>Pseudomonadota</taxon>
        <taxon>Gammaproteobacteria</taxon>
        <taxon>Oceanospirillales</taxon>
        <taxon>Oceanospirillaceae</taxon>
        <taxon>Marinomonas</taxon>
    </lineage>
</organism>
<sequence>MKYLITFSIFLLFGCSQDTETGQLTPVASGDFKVGNHLASQDALNTFKSYLDSRHIPYEIMPEEPFVVWWRPYNKEHDELIVREAFGIPPNQVQKIFESKNQADELLDVLTRLSVEHSKGPIDDGYLVLYFLVSDEQRHNIESILKQ</sequence>
<gene>
    <name evidence="1" type="ordered locus">Marme_2360</name>
</gene>
<evidence type="ECO:0008006" key="3">
    <source>
        <dbReference type="Google" id="ProtNLM"/>
    </source>
</evidence>
<protein>
    <recommendedName>
        <fullName evidence="3">Lipoprotein</fullName>
    </recommendedName>
</protein>